<dbReference type="InterPro" id="IPR013088">
    <property type="entry name" value="Znf_NHR/GATA"/>
</dbReference>
<evidence type="ECO:0000256" key="6">
    <source>
        <dbReference type="PROSITE-ProRule" id="PRU00094"/>
    </source>
</evidence>
<dbReference type="GO" id="GO:0045944">
    <property type="term" value="P:positive regulation of transcription by RNA polymerase II"/>
    <property type="evidence" value="ECO:0007669"/>
    <property type="project" value="TreeGrafter"/>
</dbReference>
<feature type="compositionally biased region" description="Low complexity" evidence="8">
    <location>
        <begin position="276"/>
        <end position="298"/>
    </location>
</feature>
<feature type="region of interest" description="Disordered" evidence="8">
    <location>
        <begin position="311"/>
        <end position="390"/>
    </location>
</feature>
<dbReference type="GO" id="GO:0008270">
    <property type="term" value="F:zinc ion binding"/>
    <property type="evidence" value="ECO:0007669"/>
    <property type="project" value="UniProtKB-KW"/>
</dbReference>
<keyword evidence="2" id="KW-0479">Metal-binding</keyword>
<dbReference type="Gene3D" id="3.30.50.10">
    <property type="entry name" value="Erythroid Transcription Factor GATA-1, subunit A"/>
    <property type="match status" value="2"/>
</dbReference>
<name>A0A642UU03_9ASCO</name>
<dbReference type="GO" id="GO:0000978">
    <property type="term" value="F:RNA polymerase II cis-regulatory region sequence-specific DNA binding"/>
    <property type="evidence" value="ECO:0007669"/>
    <property type="project" value="TreeGrafter"/>
</dbReference>
<proteinExistence type="predicted"/>
<comment type="subcellular location">
    <subcellularLocation>
        <location evidence="1">Nucleus</location>
    </subcellularLocation>
</comment>
<evidence type="ECO:0000313" key="10">
    <source>
        <dbReference type="EMBL" id="KAA8905322.1"/>
    </source>
</evidence>
<dbReference type="PROSITE" id="PS50114">
    <property type="entry name" value="GATA_ZN_FINGER_2"/>
    <property type="match status" value="2"/>
</dbReference>
<dbReference type="PROSITE" id="PS00344">
    <property type="entry name" value="GATA_ZN_FINGER_1"/>
    <property type="match status" value="2"/>
</dbReference>
<sequence length="502" mass="52960">MSSLALLSSSIDMSSNPQKSSSGGGTYSSFAVNLNAPSSATSSTSGFAQVKTEAGTDQIKSAAPAAQVCTNCGTSKTPLWRRAPDGSTICNACGLYLKARNAQRPVKKQKTTPTKAESPVASHQHVAAASTPDAAAHSCAGTCPGDGHCNGTGGSSACSGCPAFNNRLAKQAATATHSTEGAVASPTPNQEAQSGEDLTDILCQNCGTTITPLWRRDDAGNTICNACGLYYRMHGHHRPIGMKKSTIKRRKRIINAGGPIQPKSNNVQFTTISLDNNNNTTTTTTTTGSASPSASAAPTREVITLPPIAAAQSQQQNQHQQNLHAAPRSAAAQPAMSSSSDTNHHSASPPDTAKWAPLPVDFTQSYKSQSAKQQQQQTTETASTSESATKLPSIHALTDYTPASDNDNLKISSILNKSSETEPHKNVRTFSSSSSSSDSASQQTSKRPKIDIPDYLTGANVRDYLLEKRKKAEEKLAKQRQKMLEAELYLKACNDALNDHRS</sequence>
<reference evidence="10" key="1">
    <citation type="journal article" date="2019" name="G3 (Bethesda)">
        <title>Genome Assemblies of Two Rare Opportunistic Yeast Pathogens: Diutina rugosa (syn. Candida rugosa) and Trichomonascus ciferrii (syn. Candida ciferrii).</title>
        <authorList>
            <person name="Mixao V."/>
            <person name="Saus E."/>
            <person name="Hansen A.P."/>
            <person name="Lass-Florl C."/>
            <person name="Gabaldon T."/>
        </authorList>
    </citation>
    <scope>NUCLEOTIDE SEQUENCE</scope>
    <source>
        <strain evidence="10">CBS 4856</strain>
    </source>
</reference>
<dbReference type="OrthoDB" id="515401at2759"/>
<dbReference type="EMBL" id="SWFS01000418">
    <property type="protein sequence ID" value="KAA8905322.1"/>
    <property type="molecule type" value="Genomic_DNA"/>
</dbReference>
<feature type="compositionally biased region" description="Low complexity" evidence="8">
    <location>
        <begin position="363"/>
        <end position="390"/>
    </location>
</feature>
<keyword evidence="4" id="KW-0862">Zinc</keyword>
<evidence type="ECO:0000256" key="3">
    <source>
        <dbReference type="ARBA" id="ARBA00022771"/>
    </source>
</evidence>
<dbReference type="SUPFAM" id="SSF57716">
    <property type="entry name" value="Glucocorticoid receptor-like (DNA-binding domain)"/>
    <property type="match status" value="2"/>
</dbReference>
<dbReference type="Pfam" id="PF00320">
    <property type="entry name" value="GATA"/>
    <property type="match status" value="2"/>
</dbReference>
<evidence type="ECO:0000256" key="8">
    <source>
        <dbReference type="SAM" id="MobiDB-lite"/>
    </source>
</evidence>
<dbReference type="InterPro" id="IPR000679">
    <property type="entry name" value="Znf_GATA"/>
</dbReference>
<dbReference type="Proteomes" id="UP000761534">
    <property type="component" value="Unassembled WGS sequence"/>
</dbReference>
<keyword evidence="5" id="KW-0539">Nucleus</keyword>
<comment type="caution">
    <text evidence="10">The sequence shown here is derived from an EMBL/GenBank/DDBJ whole genome shotgun (WGS) entry which is preliminary data.</text>
</comment>
<evidence type="ECO:0000256" key="2">
    <source>
        <dbReference type="ARBA" id="ARBA00022723"/>
    </source>
</evidence>
<feature type="compositionally biased region" description="Low complexity" evidence="8">
    <location>
        <begin position="311"/>
        <end position="348"/>
    </location>
</feature>
<feature type="domain" description="GATA-type" evidence="9">
    <location>
        <begin position="203"/>
        <end position="250"/>
    </location>
</feature>
<dbReference type="GO" id="GO:0000981">
    <property type="term" value="F:DNA-binding transcription factor activity, RNA polymerase II-specific"/>
    <property type="evidence" value="ECO:0007669"/>
    <property type="project" value="TreeGrafter"/>
</dbReference>
<organism evidence="10 11">
    <name type="scientific">Trichomonascus ciferrii</name>
    <dbReference type="NCBI Taxonomy" id="44093"/>
    <lineage>
        <taxon>Eukaryota</taxon>
        <taxon>Fungi</taxon>
        <taxon>Dikarya</taxon>
        <taxon>Ascomycota</taxon>
        <taxon>Saccharomycotina</taxon>
        <taxon>Dipodascomycetes</taxon>
        <taxon>Dipodascales</taxon>
        <taxon>Trichomonascaceae</taxon>
        <taxon>Trichomonascus</taxon>
        <taxon>Trichomonascus ciferrii complex</taxon>
    </lineage>
</organism>
<dbReference type="GO" id="GO:0005634">
    <property type="term" value="C:nucleus"/>
    <property type="evidence" value="ECO:0007669"/>
    <property type="project" value="UniProtKB-SubCell"/>
</dbReference>
<evidence type="ECO:0000256" key="1">
    <source>
        <dbReference type="ARBA" id="ARBA00004123"/>
    </source>
</evidence>
<dbReference type="FunFam" id="3.30.50.10:FF:000007">
    <property type="entry name" value="Nitrogen regulatory AreA, N-terminal"/>
    <property type="match status" value="1"/>
</dbReference>
<dbReference type="PANTHER" id="PTHR10071:SF281">
    <property type="entry name" value="BOX A-BINDING FACTOR-RELATED"/>
    <property type="match status" value="1"/>
</dbReference>
<dbReference type="PANTHER" id="PTHR10071">
    <property type="entry name" value="TRANSCRIPTION FACTOR GATA FAMILY MEMBER"/>
    <property type="match status" value="1"/>
</dbReference>
<keyword evidence="7" id="KW-0175">Coiled coil</keyword>
<evidence type="ECO:0000256" key="5">
    <source>
        <dbReference type="ARBA" id="ARBA00023242"/>
    </source>
</evidence>
<feature type="domain" description="GATA-type" evidence="9">
    <location>
        <begin position="63"/>
        <end position="117"/>
    </location>
</feature>
<dbReference type="SMART" id="SM00401">
    <property type="entry name" value="ZnF_GATA"/>
    <property type="match status" value="2"/>
</dbReference>
<gene>
    <name evidence="10" type="ORF">TRICI_005318</name>
</gene>
<feature type="region of interest" description="Disordered" evidence="8">
    <location>
        <begin position="273"/>
        <end position="298"/>
    </location>
</feature>
<evidence type="ECO:0000259" key="9">
    <source>
        <dbReference type="PROSITE" id="PS50114"/>
    </source>
</evidence>
<feature type="compositionally biased region" description="Low complexity" evidence="8">
    <location>
        <begin position="431"/>
        <end position="445"/>
    </location>
</feature>
<dbReference type="GO" id="GO:0000122">
    <property type="term" value="P:negative regulation of transcription by RNA polymerase II"/>
    <property type="evidence" value="ECO:0007669"/>
    <property type="project" value="TreeGrafter"/>
</dbReference>
<dbReference type="PRINTS" id="PR00619">
    <property type="entry name" value="GATAZNFINGER"/>
</dbReference>
<evidence type="ECO:0000256" key="7">
    <source>
        <dbReference type="SAM" id="Coils"/>
    </source>
</evidence>
<dbReference type="VEuPathDB" id="FungiDB:TRICI_005318"/>
<dbReference type="CDD" id="cd00202">
    <property type="entry name" value="ZnF_GATA"/>
    <property type="match status" value="2"/>
</dbReference>
<feature type="region of interest" description="Disordered" evidence="8">
    <location>
        <begin position="416"/>
        <end position="452"/>
    </location>
</feature>
<evidence type="ECO:0000313" key="11">
    <source>
        <dbReference type="Proteomes" id="UP000761534"/>
    </source>
</evidence>
<feature type="region of interest" description="Disordered" evidence="8">
    <location>
        <begin position="175"/>
        <end position="195"/>
    </location>
</feature>
<evidence type="ECO:0000256" key="4">
    <source>
        <dbReference type="ARBA" id="ARBA00022833"/>
    </source>
</evidence>
<keyword evidence="3 6" id="KW-0863">Zinc-finger</keyword>
<keyword evidence="11" id="KW-1185">Reference proteome</keyword>
<dbReference type="AlphaFoldDB" id="A0A642UU03"/>
<protein>
    <recommendedName>
        <fullName evidence="9">GATA-type domain-containing protein</fullName>
    </recommendedName>
</protein>
<dbReference type="InterPro" id="IPR039355">
    <property type="entry name" value="Transcription_factor_GATA"/>
</dbReference>
<accession>A0A642UU03</accession>
<feature type="coiled-coil region" evidence="7">
    <location>
        <begin position="462"/>
        <end position="489"/>
    </location>
</feature>